<reference evidence="1 2" key="1">
    <citation type="journal article" date="2015" name="Genome Announc.">
        <title>Expanding the biotechnology potential of lactobacilli through comparative genomics of 213 strains and associated genera.</title>
        <authorList>
            <person name="Sun Z."/>
            <person name="Harris H.M."/>
            <person name="McCann A."/>
            <person name="Guo C."/>
            <person name="Argimon S."/>
            <person name="Zhang W."/>
            <person name="Yang X."/>
            <person name="Jeffery I.B."/>
            <person name="Cooney J.C."/>
            <person name="Kagawa T.F."/>
            <person name="Liu W."/>
            <person name="Song Y."/>
            <person name="Salvetti E."/>
            <person name="Wrobel A."/>
            <person name="Rasinkangas P."/>
            <person name="Parkhill J."/>
            <person name="Rea M.C."/>
            <person name="O'Sullivan O."/>
            <person name="Ritari J."/>
            <person name="Douillard F.P."/>
            <person name="Paul Ross R."/>
            <person name="Yang R."/>
            <person name="Briner A.E."/>
            <person name="Felis G.E."/>
            <person name="de Vos W.M."/>
            <person name="Barrangou R."/>
            <person name="Klaenhammer T.R."/>
            <person name="Caufield P.W."/>
            <person name="Cui Y."/>
            <person name="Zhang H."/>
            <person name="O'Toole P.W."/>
        </authorList>
    </citation>
    <scope>NUCLEOTIDE SEQUENCE [LARGE SCALE GENOMIC DNA]</scope>
    <source>
        <strain evidence="1 2">DSM 20605</strain>
    </source>
</reference>
<dbReference type="Proteomes" id="UP000051576">
    <property type="component" value="Unassembled WGS sequence"/>
</dbReference>
<organism evidence="1 2">
    <name type="scientific">Liquorilactobacillus vini DSM 20605</name>
    <dbReference type="NCBI Taxonomy" id="1133569"/>
    <lineage>
        <taxon>Bacteria</taxon>
        <taxon>Bacillati</taxon>
        <taxon>Bacillota</taxon>
        <taxon>Bacilli</taxon>
        <taxon>Lactobacillales</taxon>
        <taxon>Lactobacillaceae</taxon>
        <taxon>Liquorilactobacillus</taxon>
    </lineage>
</organism>
<proteinExistence type="predicted"/>
<name>A0A0R2CAT8_9LACO</name>
<protein>
    <recommendedName>
        <fullName evidence="3">AraC-type arabinose-binding/dimerisation domain-containing protein</fullName>
    </recommendedName>
</protein>
<evidence type="ECO:0000313" key="1">
    <source>
        <dbReference type="EMBL" id="KRM88490.1"/>
    </source>
</evidence>
<dbReference type="OrthoDB" id="10016610at2"/>
<dbReference type="PATRIC" id="fig|1133569.4.peg.1307"/>
<dbReference type="RefSeq" id="WP_010581536.1">
    <property type="nucleotide sequence ID" value="NZ_AHYZ01000210.1"/>
</dbReference>
<dbReference type="AlphaFoldDB" id="A0A0R2CAT8"/>
<dbReference type="STRING" id="1133569.FD21_GL001177"/>
<evidence type="ECO:0000313" key="2">
    <source>
        <dbReference type="Proteomes" id="UP000051576"/>
    </source>
</evidence>
<evidence type="ECO:0008006" key="3">
    <source>
        <dbReference type="Google" id="ProtNLM"/>
    </source>
</evidence>
<dbReference type="EMBL" id="AYYX01000032">
    <property type="protein sequence ID" value="KRM88490.1"/>
    <property type="molecule type" value="Genomic_DNA"/>
</dbReference>
<accession>A0A0R2CAT8</accession>
<sequence length="160" mass="18577">MTKQSFPYTRSDYDLIKNSASPNSNWLKKATSQAQFQHSAKLTFLYILAEHGQLFFNDQRLKIKPRQLIMVFPQQFFKLTANYQRSIQYYQFQFGVNELILTSSAEAMFCQAALQNEILPPCVQLSANEQQQMETLLTLTPTANQITLLPFLLYFFPLSD</sequence>
<comment type="caution">
    <text evidence="1">The sequence shown here is derived from an EMBL/GenBank/DDBJ whole genome shotgun (WGS) entry which is preliminary data.</text>
</comment>
<keyword evidence="2" id="KW-1185">Reference proteome</keyword>
<gene>
    <name evidence="1" type="ORF">FD21_GL001177</name>
</gene>